<organism evidence="1 2">
    <name type="scientific">Sulfobacillus acidophilus (strain ATCC 700253 / DSM 10332 / NAL)</name>
    <dbReference type="NCBI Taxonomy" id="679936"/>
    <lineage>
        <taxon>Bacteria</taxon>
        <taxon>Bacillati</taxon>
        <taxon>Bacillota</taxon>
        <taxon>Clostridia</taxon>
        <taxon>Eubacteriales</taxon>
        <taxon>Clostridiales Family XVII. Incertae Sedis</taxon>
        <taxon>Sulfobacillus</taxon>
    </lineage>
</organism>
<name>G8U115_SULAD</name>
<reference evidence="2" key="1">
    <citation type="submission" date="2011-12" db="EMBL/GenBank/DDBJ databases">
        <title>The complete genome of chromosome of Sulfobacillus acidophilus DSM 10332.</title>
        <authorList>
            <person name="Lucas S."/>
            <person name="Han J."/>
            <person name="Lapidus A."/>
            <person name="Bruce D."/>
            <person name="Goodwin L."/>
            <person name="Pitluck S."/>
            <person name="Peters L."/>
            <person name="Kyrpides N."/>
            <person name="Mavromatis K."/>
            <person name="Ivanova N."/>
            <person name="Mikhailova N."/>
            <person name="Chertkov O."/>
            <person name="Saunders E."/>
            <person name="Detter J.C."/>
            <person name="Tapia R."/>
            <person name="Han C."/>
            <person name="Land M."/>
            <person name="Hauser L."/>
            <person name="Markowitz V."/>
            <person name="Cheng J.-F."/>
            <person name="Hugenholtz P."/>
            <person name="Woyke T."/>
            <person name="Wu D."/>
            <person name="Pukall R."/>
            <person name="Gehrich-Schroeter G."/>
            <person name="Schneider S."/>
            <person name="Klenk H.-P."/>
            <person name="Eisen J.A."/>
        </authorList>
    </citation>
    <scope>NUCLEOTIDE SEQUENCE [LARGE SCALE GENOMIC DNA]</scope>
    <source>
        <strain evidence="2">ATCC 700253 / DSM 10332 / NAL</strain>
    </source>
</reference>
<dbReference type="HOGENOM" id="CLU_3333831_0_0_9"/>
<dbReference type="AlphaFoldDB" id="G8U115"/>
<dbReference type="KEGG" id="sap:Sulac_3113"/>
<dbReference type="Proteomes" id="UP000005439">
    <property type="component" value="Chromosome"/>
</dbReference>
<proteinExistence type="predicted"/>
<gene>
    <name evidence="1" type="ordered locus">Sulac_3113</name>
</gene>
<dbReference type="EMBL" id="CP003179">
    <property type="protein sequence ID" value="AEW06560.1"/>
    <property type="molecule type" value="Genomic_DNA"/>
</dbReference>
<keyword evidence="2" id="KW-1185">Reference proteome</keyword>
<evidence type="ECO:0000313" key="2">
    <source>
        <dbReference type="Proteomes" id="UP000005439"/>
    </source>
</evidence>
<accession>G8U115</accession>
<reference evidence="1 2" key="2">
    <citation type="journal article" date="2012" name="Stand. Genomic Sci.">
        <title>Complete genome sequence of the moderately thermophilic mineral-sulfide-oxidizing firmicute Sulfobacillus acidophilus type strain (NAL(T)).</title>
        <authorList>
            <person name="Anderson I."/>
            <person name="Chertkov O."/>
            <person name="Chen A."/>
            <person name="Saunders E."/>
            <person name="Lapidus A."/>
            <person name="Nolan M."/>
            <person name="Lucas S."/>
            <person name="Hammon N."/>
            <person name="Deshpande S."/>
            <person name="Cheng J.F."/>
            <person name="Han C."/>
            <person name="Tapia R."/>
            <person name="Goodwin L.A."/>
            <person name="Pitluck S."/>
            <person name="Liolios K."/>
            <person name="Pagani I."/>
            <person name="Ivanova N."/>
            <person name="Mikhailova N."/>
            <person name="Pati A."/>
            <person name="Palaniappan K."/>
            <person name="Land M."/>
            <person name="Pan C."/>
            <person name="Rohde M."/>
            <person name="Pukall R."/>
            <person name="Goker M."/>
            <person name="Detter J.C."/>
            <person name="Woyke T."/>
            <person name="Bristow J."/>
            <person name="Eisen J.A."/>
            <person name="Markowitz V."/>
            <person name="Hugenholtz P."/>
            <person name="Kyrpides N.C."/>
            <person name="Klenk H.P."/>
            <person name="Mavromatis K."/>
        </authorList>
    </citation>
    <scope>NUCLEOTIDE SEQUENCE [LARGE SCALE GENOMIC DNA]</scope>
    <source>
        <strain evidence="2">ATCC 700253 / DSM 10332 / NAL</strain>
    </source>
</reference>
<sequence>MEDLAQVSGLRDRSDAVYPFGDGRRMGRVSRVWLSLSR</sequence>
<protein>
    <submittedName>
        <fullName evidence="1">Uncharacterized protein</fullName>
    </submittedName>
</protein>
<evidence type="ECO:0000313" key="1">
    <source>
        <dbReference type="EMBL" id="AEW06560.1"/>
    </source>
</evidence>